<feature type="domain" description="Cytochrome c" evidence="12">
    <location>
        <begin position="106"/>
        <end position="198"/>
    </location>
</feature>
<dbReference type="GO" id="GO:0004129">
    <property type="term" value="F:cytochrome-c oxidase activity"/>
    <property type="evidence" value="ECO:0007669"/>
    <property type="project" value="InterPro"/>
</dbReference>
<dbReference type="InterPro" id="IPR045187">
    <property type="entry name" value="CcO_II"/>
</dbReference>
<evidence type="ECO:0000256" key="1">
    <source>
        <dbReference type="ARBA" id="ARBA00004370"/>
    </source>
</evidence>
<protein>
    <submittedName>
        <fullName evidence="13">Cytochrome c oxidase, subunit II</fullName>
        <ecNumber evidence="13">1.9.3.1</ecNumber>
    </submittedName>
</protein>
<organism evidence="13 14">
    <name type="scientific">Rhodopirellula sallentina SM41</name>
    <dbReference type="NCBI Taxonomy" id="1263870"/>
    <lineage>
        <taxon>Bacteria</taxon>
        <taxon>Pseudomonadati</taxon>
        <taxon>Planctomycetota</taxon>
        <taxon>Planctomycetia</taxon>
        <taxon>Pirellulales</taxon>
        <taxon>Pirellulaceae</taxon>
        <taxon>Rhodopirellula</taxon>
    </lineage>
</organism>
<evidence type="ECO:0000256" key="8">
    <source>
        <dbReference type="ARBA" id="ARBA00023008"/>
    </source>
</evidence>
<keyword evidence="6" id="KW-0249">Electron transport</keyword>
<dbReference type="AlphaFoldDB" id="M5TY09"/>
<evidence type="ECO:0000313" key="13">
    <source>
        <dbReference type="EMBL" id="EMI54107.1"/>
    </source>
</evidence>
<evidence type="ECO:0000256" key="9">
    <source>
        <dbReference type="ARBA" id="ARBA00023136"/>
    </source>
</evidence>
<comment type="similarity">
    <text evidence="2">Belongs to the cytochrome c oxidase subunit 2 family.</text>
</comment>
<dbReference type="InterPro" id="IPR008972">
    <property type="entry name" value="Cupredoxin"/>
</dbReference>
<dbReference type="GO" id="GO:0005507">
    <property type="term" value="F:copper ion binding"/>
    <property type="evidence" value="ECO:0007669"/>
    <property type="project" value="InterPro"/>
</dbReference>
<sequence>MYRLPSGKRVETANEIHLPVGEPVEFKLTSEDVIHSFWIPSLGGKMDMMPGRENRLKLHPNRVGVFRGVCAEFCGEAHAQMAFDVVVQSRDDYERWLESLRSVPSSVHGDGYEVFESLGCGACHTIRGTSSDGVVGPDLTHFGSRRSIGAAVVANTEGNLRKWIEQTHRVKPGVEMPAFEGVGADEMSELVSYLRALK</sequence>
<keyword evidence="7 10" id="KW-0408">Iron</keyword>
<dbReference type="GO" id="GO:0020037">
    <property type="term" value="F:heme binding"/>
    <property type="evidence" value="ECO:0007669"/>
    <property type="project" value="InterPro"/>
</dbReference>
<dbReference type="EC" id="1.9.3.1" evidence="13"/>
<dbReference type="InterPro" id="IPR009056">
    <property type="entry name" value="Cyt_c-like_dom"/>
</dbReference>
<dbReference type="PROSITE" id="PS00078">
    <property type="entry name" value="COX2"/>
    <property type="match status" value="1"/>
</dbReference>
<dbReference type="PANTHER" id="PTHR22888:SF9">
    <property type="entry name" value="CYTOCHROME C OXIDASE SUBUNIT 2"/>
    <property type="match status" value="1"/>
</dbReference>
<dbReference type="InterPro" id="IPR036909">
    <property type="entry name" value="Cyt_c-like_dom_sf"/>
</dbReference>
<proteinExistence type="inferred from homology"/>
<keyword evidence="5 10" id="KW-0479">Metal-binding</keyword>
<dbReference type="Pfam" id="PF00034">
    <property type="entry name" value="Cytochrom_C"/>
    <property type="match status" value="1"/>
</dbReference>
<dbReference type="InterPro" id="IPR001505">
    <property type="entry name" value="Copper_CuA"/>
</dbReference>
<dbReference type="Proteomes" id="UP000011885">
    <property type="component" value="Unassembled WGS sequence"/>
</dbReference>
<dbReference type="GO" id="GO:0042773">
    <property type="term" value="P:ATP synthesis coupled electron transport"/>
    <property type="evidence" value="ECO:0007669"/>
    <property type="project" value="TreeGrafter"/>
</dbReference>
<accession>M5TY09</accession>
<dbReference type="InterPro" id="IPR034236">
    <property type="entry name" value="CuRO_CcO_Caa3_II"/>
</dbReference>
<dbReference type="PROSITE" id="PS50857">
    <property type="entry name" value="COX2_CUA"/>
    <property type="match status" value="1"/>
</dbReference>
<evidence type="ECO:0000256" key="7">
    <source>
        <dbReference type="ARBA" id="ARBA00023004"/>
    </source>
</evidence>
<keyword evidence="8" id="KW-0186">Copper</keyword>
<name>M5TY09_9BACT</name>
<keyword evidence="13" id="KW-0560">Oxidoreductase</keyword>
<dbReference type="GO" id="GO:0016020">
    <property type="term" value="C:membrane"/>
    <property type="evidence" value="ECO:0007669"/>
    <property type="project" value="UniProtKB-SubCell"/>
</dbReference>
<dbReference type="PANTHER" id="PTHR22888">
    <property type="entry name" value="CYTOCHROME C OXIDASE, SUBUNIT II"/>
    <property type="match status" value="1"/>
</dbReference>
<dbReference type="InterPro" id="IPR002429">
    <property type="entry name" value="CcO_II-like_C"/>
</dbReference>
<keyword evidence="3" id="KW-0813">Transport</keyword>
<dbReference type="PRINTS" id="PR01166">
    <property type="entry name" value="CYCOXIDASEII"/>
</dbReference>
<evidence type="ECO:0000256" key="10">
    <source>
        <dbReference type="PROSITE-ProRule" id="PRU00433"/>
    </source>
</evidence>
<feature type="domain" description="Cytochrome oxidase subunit II copper A binding" evidence="11">
    <location>
        <begin position="1"/>
        <end position="99"/>
    </location>
</feature>
<keyword evidence="4 10" id="KW-0349">Heme</keyword>
<dbReference type="SUPFAM" id="SSF49503">
    <property type="entry name" value="Cupredoxins"/>
    <property type="match status" value="1"/>
</dbReference>
<dbReference type="PROSITE" id="PS51007">
    <property type="entry name" value="CYTC"/>
    <property type="match status" value="1"/>
</dbReference>
<dbReference type="CDD" id="cd04213">
    <property type="entry name" value="CuRO_CcO_Caa3_II"/>
    <property type="match status" value="1"/>
</dbReference>
<dbReference type="SUPFAM" id="SSF46626">
    <property type="entry name" value="Cytochrome c"/>
    <property type="match status" value="1"/>
</dbReference>
<evidence type="ECO:0000256" key="4">
    <source>
        <dbReference type="ARBA" id="ARBA00022617"/>
    </source>
</evidence>
<evidence type="ECO:0000256" key="3">
    <source>
        <dbReference type="ARBA" id="ARBA00022448"/>
    </source>
</evidence>
<comment type="subcellular location">
    <subcellularLocation>
        <location evidence="1">Membrane</location>
    </subcellularLocation>
</comment>
<evidence type="ECO:0000256" key="6">
    <source>
        <dbReference type="ARBA" id="ARBA00022982"/>
    </source>
</evidence>
<comment type="caution">
    <text evidence="13">The sequence shown here is derived from an EMBL/GenBank/DDBJ whole genome shotgun (WGS) entry which is preliminary data.</text>
</comment>
<evidence type="ECO:0000259" key="11">
    <source>
        <dbReference type="PROSITE" id="PS50857"/>
    </source>
</evidence>
<evidence type="ECO:0000259" key="12">
    <source>
        <dbReference type="PROSITE" id="PS51007"/>
    </source>
</evidence>
<keyword evidence="14" id="KW-1185">Reference proteome</keyword>
<dbReference type="Pfam" id="PF00116">
    <property type="entry name" value="COX2"/>
    <property type="match status" value="1"/>
</dbReference>
<gene>
    <name evidence="13" type="ORF">RSSM_04445</name>
</gene>
<evidence type="ECO:0000256" key="5">
    <source>
        <dbReference type="ARBA" id="ARBA00022723"/>
    </source>
</evidence>
<reference evidence="13 14" key="1">
    <citation type="journal article" date="2013" name="Mar. Genomics">
        <title>Expression of sulfatases in Rhodopirellula baltica and the diversity of sulfatases in the genus Rhodopirellula.</title>
        <authorList>
            <person name="Wegner C.E."/>
            <person name="Richter-Heitmann T."/>
            <person name="Klindworth A."/>
            <person name="Klockow C."/>
            <person name="Richter M."/>
            <person name="Achstetter T."/>
            <person name="Glockner F.O."/>
            <person name="Harder J."/>
        </authorList>
    </citation>
    <scope>NUCLEOTIDE SEQUENCE [LARGE SCALE GENOMIC DNA]</scope>
    <source>
        <strain evidence="13 14">SM41</strain>
    </source>
</reference>
<keyword evidence="9" id="KW-0472">Membrane</keyword>
<dbReference type="Gene3D" id="2.60.40.420">
    <property type="entry name" value="Cupredoxins - blue copper proteins"/>
    <property type="match status" value="1"/>
</dbReference>
<dbReference type="EMBL" id="ANOH01000300">
    <property type="protein sequence ID" value="EMI54107.1"/>
    <property type="molecule type" value="Genomic_DNA"/>
</dbReference>
<evidence type="ECO:0000313" key="14">
    <source>
        <dbReference type="Proteomes" id="UP000011885"/>
    </source>
</evidence>
<dbReference type="PATRIC" id="fig|1263870.3.peg.4706"/>
<evidence type="ECO:0000256" key="2">
    <source>
        <dbReference type="ARBA" id="ARBA00007866"/>
    </source>
</evidence>
<dbReference type="GO" id="GO:0016491">
    <property type="term" value="F:oxidoreductase activity"/>
    <property type="evidence" value="ECO:0007669"/>
    <property type="project" value="UniProtKB-KW"/>
</dbReference>